<dbReference type="AlphaFoldDB" id="A0A1W6N3L2"/>
<accession>A0A1W6N3L2</accession>
<evidence type="ECO:0000313" key="2">
    <source>
        <dbReference type="EMBL" id="ARN84348.1"/>
    </source>
</evidence>
<sequence>MKSQLLLATAVGALVVVSGCTARHERMNWSEDCMKHYSTNSREYRACMDRVRSSQAFSDTAGKVGINPKAVDYPGAEEGDAPERGSGSSGNLD</sequence>
<evidence type="ECO:0008006" key="4">
    <source>
        <dbReference type="Google" id="ProtNLM"/>
    </source>
</evidence>
<keyword evidence="3" id="KW-1185">Reference proteome</keyword>
<dbReference type="PROSITE" id="PS51257">
    <property type="entry name" value="PROKAR_LIPOPROTEIN"/>
    <property type="match status" value="1"/>
</dbReference>
<gene>
    <name evidence="2" type="ORF">GQ61_02290</name>
</gene>
<name>A0A1W6N3L2_9PROT</name>
<organism evidence="2 3">
    <name type="scientific">Candidatus Nucleicultrix amoebiphila FS5</name>
    <dbReference type="NCBI Taxonomy" id="1414854"/>
    <lineage>
        <taxon>Bacteria</taxon>
        <taxon>Pseudomonadati</taxon>
        <taxon>Pseudomonadota</taxon>
        <taxon>Alphaproteobacteria</taxon>
        <taxon>Holosporales</taxon>
        <taxon>Candidatus Nucleicultricaceae</taxon>
        <taxon>Candidatus Nucleicultrix</taxon>
    </lineage>
</organism>
<feature type="region of interest" description="Disordered" evidence="1">
    <location>
        <begin position="67"/>
        <end position="93"/>
    </location>
</feature>
<evidence type="ECO:0000256" key="1">
    <source>
        <dbReference type="SAM" id="MobiDB-lite"/>
    </source>
</evidence>
<dbReference type="EMBL" id="CP008743">
    <property type="protein sequence ID" value="ARN84348.1"/>
    <property type="molecule type" value="Genomic_DNA"/>
</dbReference>
<proteinExistence type="predicted"/>
<dbReference type="KEGG" id="naf:GQ61_02290"/>
<protein>
    <recommendedName>
        <fullName evidence="4">Lipoprotein</fullName>
    </recommendedName>
</protein>
<evidence type="ECO:0000313" key="3">
    <source>
        <dbReference type="Proteomes" id="UP000237351"/>
    </source>
</evidence>
<dbReference type="RefSeq" id="WP_085783733.1">
    <property type="nucleotide sequence ID" value="NZ_CP008743.1"/>
</dbReference>
<dbReference type="Proteomes" id="UP000237351">
    <property type="component" value="Chromosome"/>
</dbReference>
<reference evidence="2 3" key="1">
    <citation type="submission" date="2014-06" db="EMBL/GenBank/DDBJ databases">
        <title>The genome of the endonuclear symbiont Nucleicultrix amoebiphila.</title>
        <authorList>
            <person name="Schulz F."/>
            <person name="Horn M."/>
        </authorList>
    </citation>
    <scope>NUCLEOTIDE SEQUENCE [LARGE SCALE GENOMIC DNA]</scope>
    <source>
        <strain evidence="2 3">FS5</strain>
    </source>
</reference>